<name>A0ABP8ZE22_9ACTN</name>
<proteinExistence type="predicted"/>
<dbReference type="Pfam" id="PF07883">
    <property type="entry name" value="Cupin_2"/>
    <property type="match status" value="1"/>
</dbReference>
<dbReference type="Gene3D" id="2.40.50.140">
    <property type="entry name" value="Nucleic acid-binding proteins"/>
    <property type="match status" value="1"/>
</dbReference>
<dbReference type="Proteomes" id="UP001499882">
    <property type="component" value="Unassembled WGS sequence"/>
</dbReference>
<feature type="domain" description="CSD" evidence="1">
    <location>
        <begin position="2"/>
        <end position="70"/>
    </location>
</feature>
<accession>A0ABP8ZE22</accession>
<comment type="caution">
    <text evidence="2">The sequence shown here is derived from an EMBL/GenBank/DDBJ whole genome shotgun (WGS) entry which is preliminary data.</text>
</comment>
<dbReference type="SUPFAM" id="SSF51182">
    <property type="entry name" value="RmlC-like cupins"/>
    <property type="match status" value="1"/>
</dbReference>
<dbReference type="InterPro" id="IPR011051">
    <property type="entry name" value="RmlC_Cupin_sf"/>
</dbReference>
<dbReference type="InterPro" id="IPR012340">
    <property type="entry name" value="NA-bd_OB-fold"/>
</dbReference>
<dbReference type="InterPro" id="IPR014710">
    <property type="entry name" value="RmlC-like_jellyroll"/>
</dbReference>
<dbReference type="InterPro" id="IPR002059">
    <property type="entry name" value="CSP_DNA-bd"/>
</dbReference>
<gene>
    <name evidence="2" type="ORF">GCM10023350_44500</name>
</gene>
<dbReference type="SUPFAM" id="SSF50249">
    <property type="entry name" value="Nucleic acid-binding proteins"/>
    <property type="match status" value="1"/>
</dbReference>
<dbReference type="InterPro" id="IPR013096">
    <property type="entry name" value="Cupin_2"/>
</dbReference>
<protein>
    <recommendedName>
        <fullName evidence="1">CSD domain-containing protein</fullName>
    </recommendedName>
</protein>
<evidence type="ECO:0000313" key="3">
    <source>
        <dbReference type="Proteomes" id="UP001499882"/>
    </source>
</evidence>
<reference evidence="3" key="1">
    <citation type="journal article" date="2019" name="Int. J. Syst. Evol. Microbiol.">
        <title>The Global Catalogue of Microorganisms (GCM) 10K type strain sequencing project: providing services to taxonomists for standard genome sequencing and annotation.</title>
        <authorList>
            <consortium name="The Broad Institute Genomics Platform"/>
            <consortium name="The Broad Institute Genome Sequencing Center for Infectious Disease"/>
            <person name="Wu L."/>
            <person name="Ma J."/>
        </authorList>
    </citation>
    <scope>NUCLEOTIDE SEQUENCE [LARGE SCALE GENOMIC DNA]</scope>
    <source>
        <strain evidence="3">JCM 18532</strain>
    </source>
</reference>
<dbReference type="EMBL" id="BAABKN010000030">
    <property type="protein sequence ID" value="GAA4754249.1"/>
    <property type="molecule type" value="Genomic_DNA"/>
</dbReference>
<keyword evidence="3" id="KW-1185">Reference proteome</keyword>
<evidence type="ECO:0000259" key="1">
    <source>
        <dbReference type="PROSITE" id="PS51857"/>
    </source>
</evidence>
<evidence type="ECO:0000313" key="2">
    <source>
        <dbReference type="EMBL" id="GAA4754249.1"/>
    </source>
</evidence>
<organism evidence="2 3">
    <name type="scientific">Nocardioides endophyticus</name>
    <dbReference type="NCBI Taxonomy" id="1353775"/>
    <lineage>
        <taxon>Bacteria</taxon>
        <taxon>Bacillati</taxon>
        <taxon>Actinomycetota</taxon>
        <taxon>Actinomycetes</taxon>
        <taxon>Propionibacteriales</taxon>
        <taxon>Nocardioidaceae</taxon>
        <taxon>Nocardioides</taxon>
    </lineage>
</organism>
<sequence>MRTTGTVREWHEDEGWGVIDSPDTPGGCWAHYSAIEMPGYKRIVPGDRVVMLVEEGSQDGHDFRALTVWPGEMSAGFESTLTIEFDGGPTPIRVFRSGELDAADPTPGMDRQRAFELPLLWAGQVETAPGAVSGWHHHDRNESSLYVVRGVLRLEFEGHEGYLDAEAGDFVHVPAWTVHRESNPTGEPSLAVIARAGGGMPTVNVDGPPPSHPS</sequence>
<dbReference type="PROSITE" id="PS51857">
    <property type="entry name" value="CSD_2"/>
    <property type="match status" value="1"/>
</dbReference>
<dbReference type="Gene3D" id="2.60.120.10">
    <property type="entry name" value="Jelly Rolls"/>
    <property type="match status" value="1"/>
</dbReference>
<dbReference type="RefSeq" id="WP_345529267.1">
    <property type="nucleotide sequence ID" value="NZ_BAABKN010000030.1"/>
</dbReference>